<protein>
    <recommendedName>
        <fullName evidence="9">RTA1-involved in 7-aminocholesterol resistance</fullName>
    </recommendedName>
</protein>
<evidence type="ECO:0000256" key="4">
    <source>
        <dbReference type="ARBA" id="ARBA00023136"/>
    </source>
</evidence>
<evidence type="ECO:0000256" key="2">
    <source>
        <dbReference type="ARBA" id="ARBA00022692"/>
    </source>
</evidence>
<dbReference type="PANTHER" id="PTHR31465">
    <property type="entry name" value="PROTEIN RTA1-RELATED"/>
    <property type="match status" value="1"/>
</dbReference>
<accession>A0A2N8UEX9</accession>
<dbReference type="EMBL" id="LT795061">
    <property type="protein sequence ID" value="SJX63361.1"/>
    <property type="molecule type" value="Genomic_DNA"/>
</dbReference>
<evidence type="ECO:0008006" key="9">
    <source>
        <dbReference type="Google" id="ProtNLM"/>
    </source>
</evidence>
<keyword evidence="2 6" id="KW-0812">Transmembrane</keyword>
<evidence type="ECO:0000313" key="8">
    <source>
        <dbReference type="Proteomes" id="UP000239563"/>
    </source>
</evidence>
<feature type="region of interest" description="Disordered" evidence="5">
    <location>
        <begin position="292"/>
        <end position="323"/>
    </location>
</feature>
<feature type="transmembrane region" description="Helical" evidence="6">
    <location>
        <begin position="253"/>
        <end position="271"/>
    </location>
</feature>
<feature type="transmembrane region" description="Helical" evidence="6">
    <location>
        <begin position="173"/>
        <end position="196"/>
    </location>
</feature>
<evidence type="ECO:0000256" key="6">
    <source>
        <dbReference type="SAM" id="Phobius"/>
    </source>
</evidence>
<dbReference type="InterPro" id="IPR011042">
    <property type="entry name" value="6-blade_b-propeller_TolB-like"/>
</dbReference>
<feature type="transmembrane region" description="Helical" evidence="6">
    <location>
        <begin position="96"/>
        <end position="122"/>
    </location>
</feature>
<organism evidence="7 8">
    <name type="scientific">Sporisorium reilianum f. sp. reilianum</name>
    <dbReference type="NCBI Taxonomy" id="72559"/>
    <lineage>
        <taxon>Eukaryota</taxon>
        <taxon>Fungi</taxon>
        <taxon>Dikarya</taxon>
        <taxon>Basidiomycota</taxon>
        <taxon>Ustilaginomycotina</taxon>
        <taxon>Ustilaginomycetes</taxon>
        <taxon>Ustilaginales</taxon>
        <taxon>Ustilaginaceae</taxon>
        <taxon>Sporisorium</taxon>
    </lineage>
</organism>
<sequence>MPYLPSIVGDASSLIRRGWTAEELKYSPYGYLPVLSAPLLFTILYTLSAVWHFDQNLKYRQWWLLVLTFGCLFEAAGNACRVYGHYKPFNSDVYTAMQTILVITPAFFAAIDFAILGRLAALFPSRYSLVNPKWIVPFFVALDVSSIAIQGGGSGVAAGARSERKDTTTGGNIVVVGLAIQLLGYILFNLLLFVFVRRCLRDPPSVELWNKRTKTFVAATALSSAFIFLRSLYRLIEMSVGWEGVIARTEWTFYAFDAAMVTIAVYIFNLYNPAAYLPSDFSWSRRDSHDQSVNQHLTEKPESLSATSKASSNTGFEHGINVSPPGNPGYTWMYEPSPGEARAVGNTLAKGNGVTVSPDGQHLVVSDTGASGSSGKDPLGNRSLTKYKVVYTENGHAITAPSILATPIAGLYDGLRYTGSGKYLVGGSYEGLDFLDAVTGSVLGTIKVKSTDPTVNFAFRKGGGIYVVGKGGMYSIKIAEEVAWSDPAFSGQ</sequence>
<evidence type="ECO:0000256" key="3">
    <source>
        <dbReference type="ARBA" id="ARBA00022989"/>
    </source>
</evidence>
<dbReference type="Pfam" id="PF04479">
    <property type="entry name" value="RTA1"/>
    <property type="match status" value="1"/>
</dbReference>
<dbReference type="AlphaFoldDB" id="A0A2N8UEX9"/>
<feature type="compositionally biased region" description="Polar residues" evidence="5">
    <location>
        <begin position="304"/>
        <end position="315"/>
    </location>
</feature>
<keyword evidence="3 6" id="KW-1133">Transmembrane helix</keyword>
<dbReference type="Gene3D" id="2.120.10.30">
    <property type="entry name" value="TolB, C-terminal domain"/>
    <property type="match status" value="1"/>
</dbReference>
<keyword evidence="4 6" id="KW-0472">Membrane</keyword>
<feature type="transmembrane region" description="Helical" evidence="6">
    <location>
        <begin position="62"/>
        <end position="84"/>
    </location>
</feature>
<proteinExistence type="predicted"/>
<name>A0A2N8UEX9_9BASI</name>
<dbReference type="InterPro" id="IPR007568">
    <property type="entry name" value="RTA1"/>
</dbReference>
<comment type="subcellular location">
    <subcellularLocation>
        <location evidence="1">Membrane</location>
        <topology evidence="1">Multi-pass membrane protein</topology>
    </subcellularLocation>
</comment>
<gene>
    <name evidence="7" type="ORF">SRS1_17465</name>
</gene>
<dbReference type="PANTHER" id="PTHR31465:SF1">
    <property type="entry name" value="PROTEIN RTA1-RELATED"/>
    <property type="match status" value="1"/>
</dbReference>
<evidence type="ECO:0000256" key="5">
    <source>
        <dbReference type="SAM" id="MobiDB-lite"/>
    </source>
</evidence>
<dbReference type="GO" id="GO:0016020">
    <property type="term" value="C:membrane"/>
    <property type="evidence" value="ECO:0007669"/>
    <property type="project" value="UniProtKB-SubCell"/>
</dbReference>
<reference evidence="7 8" key="1">
    <citation type="submission" date="2017-02" db="EMBL/GenBank/DDBJ databases">
        <authorList>
            <person name="Peterson S.W."/>
        </authorList>
    </citation>
    <scope>NUCLEOTIDE SEQUENCE [LARGE SCALE GENOMIC DNA]</scope>
    <source>
        <strain evidence="7 8">SRS1_H2-8</strain>
    </source>
</reference>
<feature type="region of interest" description="Disordered" evidence="5">
    <location>
        <begin position="359"/>
        <end position="379"/>
    </location>
</feature>
<dbReference type="SUPFAM" id="SSF63829">
    <property type="entry name" value="Calcium-dependent phosphotriesterase"/>
    <property type="match status" value="1"/>
</dbReference>
<evidence type="ECO:0000313" key="7">
    <source>
        <dbReference type="EMBL" id="SJX63361.1"/>
    </source>
</evidence>
<evidence type="ECO:0000256" key="1">
    <source>
        <dbReference type="ARBA" id="ARBA00004141"/>
    </source>
</evidence>
<dbReference type="Proteomes" id="UP000239563">
    <property type="component" value="Chromosome VIII"/>
</dbReference>
<feature type="transmembrane region" description="Helical" evidence="6">
    <location>
        <begin position="216"/>
        <end position="233"/>
    </location>
</feature>
<feature type="transmembrane region" description="Helical" evidence="6">
    <location>
        <begin position="134"/>
        <end position="153"/>
    </location>
</feature>
<feature type="transmembrane region" description="Helical" evidence="6">
    <location>
        <begin position="29"/>
        <end position="50"/>
    </location>
</feature>